<dbReference type="EMBL" id="KL597259">
    <property type="protein sequence ID" value="KER19282.1"/>
    <property type="molecule type" value="Genomic_DNA"/>
</dbReference>
<dbReference type="STRING" id="6198.A0A074Z1C4"/>
<feature type="compositionally biased region" description="Pro residues" evidence="1">
    <location>
        <begin position="53"/>
        <end position="62"/>
    </location>
</feature>
<dbReference type="AlphaFoldDB" id="A0A074Z1C4"/>
<dbReference type="KEGG" id="ovi:T265_11891"/>
<reference evidence="2 3" key="1">
    <citation type="submission" date="2013-11" db="EMBL/GenBank/DDBJ databases">
        <title>Opisthorchis viverrini - life in the bile duct.</title>
        <authorList>
            <person name="Young N.D."/>
            <person name="Nagarajan N."/>
            <person name="Lin S.J."/>
            <person name="Korhonen P.K."/>
            <person name="Jex A.R."/>
            <person name="Hall R.S."/>
            <person name="Safavi-Hemami H."/>
            <person name="Kaewkong W."/>
            <person name="Bertrand D."/>
            <person name="Gao S."/>
            <person name="Seet Q."/>
            <person name="Wongkham S."/>
            <person name="Teh B.T."/>
            <person name="Wongkham C."/>
            <person name="Intapan P.M."/>
            <person name="Maleewong W."/>
            <person name="Yang X."/>
            <person name="Hu M."/>
            <person name="Wang Z."/>
            <person name="Hofmann A."/>
            <person name="Sternberg P.W."/>
            <person name="Tan P."/>
            <person name="Wang J."/>
            <person name="Gasser R.B."/>
        </authorList>
    </citation>
    <scope>NUCLEOTIDE SEQUENCE [LARGE SCALE GENOMIC DNA]</scope>
</reference>
<feature type="region of interest" description="Disordered" evidence="1">
    <location>
        <begin position="53"/>
        <end position="85"/>
    </location>
</feature>
<dbReference type="GeneID" id="20326059"/>
<sequence>MPEANKDTTTHQMQQVVVTRYRLIVQNPCDHRGHLGESLCPSAVCRRLSWTPIPDPVPPPREYPPKGALPPRQRYDNYENYGRLT</sequence>
<dbReference type="CTD" id="20326059"/>
<keyword evidence="3" id="KW-1185">Reference proteome</keyword>
<dbReference type="Proteomes" id="UP000054324">
    <property type="component" value="Unassembled WGS sequence"/>
</dbReference>
<evidence type="ECO:0000313" key="2">
    <source>
        <dbReference type="EMBL" id="KER19282.1"/>
    </source>
</evidence>
<accession>A0A074Z1C4</accession>
<evidence type="ECO:0000313" key="3">
    <source>
        <dbReference type="Proteomes" id="UP000054324"/>
    </source>
</evidence>
<name>A0A074Z1C4_OPIVI</name>
<organism evidence="2 3">
    <name type="scientific">Opisthorchis viverrini</name>
    <name type="common">Southeast Asian liver fluke</name>
    <dbReference type="NCBI Taxonomy" id="6198"/>
    <lineage>
        <taxon>Eukaryota</taxon>
        <taxon>Metazoa</taxon>
        <taxon>Spiralia</taxon>
        <taxon>Lophotrochozoa</taxon>
        <taxon>Platyhelminthes</taxon>
        <taxon>Trematoda</taxon>
        <taxon>Digenea</taxon>
        <taxon>Opisthorchiida</taxon>
        <taxon>Opisthorchiata</taxon>
        <taxon>Opisthorchiidae</taxon>
        <taxon>Opisthorchis</taxon>
    </lineage>
</organism>
<proteinExistence type="predicted"/>
<dbReference type="RefSeq" id="XP_009176972.1">
    <property type="nucleotide sequence ID" value="XM_009178708.1"/>
</dbReference>
<gene>
    <name evidence="2" type="ORF">T265_11891</name>
</gene>
<protein>
    <submittedName>
        <fullName evidence="2">Uncharacterized protein</fullName>
    </submittedName>
</protein>
<evidence type="ECO:0000256" key="1">
    <source>
        <dbReference type="SAM" id="MobiDB-lite"/>
    </source>
</evidence>